<feature type="transmembrane region" description="Helical" evidence="4">
    <location>
        <begin position="290"/>
        <end position="315"/>
    </location>
</feature>
<dbReference type="SUPFAM" id="SSF46894">
    <property type="entry name" value="C-terminal effector domain of the bipartite response regulators"/>
    <property type="match status" value="1"/>
</dbReference>
<feature type="transmembrane region" description="Helical" evidence="4">
    <location>
        <begin position="260"/>
        <end position="283"/>
    </location>
</feature>
<dbReference type="SMART" id="SM00421">
    <property type="entry name" value="HTH_LUXR"/>
    <property type="match status" value="1"/>
</dbReference>
<evidence type="ECO:0000256" key="2">
    <source>
        <dbReference type="ARBA" id="ARBA00023125"/>
    </source>
</evidence>
<proteinExistence type="predicted"/>
<keyword evidence="4" id="KW-0472">Membrane</keyword>
<dbReference type="PANTHER" id="PTHR44688:SF16">
    <property type="entry name" value="DNA-BINDING TRANSCRIPTIONAL ACTIVATOR DEVR_DOSR"/>
    <property type="match status" value="1"/>
</dbReference>
<gene>
    <name evidence="6" type="ORF">BTO15_14030</name>
</gene>
<dbReference type="Gene3D" id="1.10.10.10">
    <property type="entry name" value="Winged helix-like DNA-binding domain superfamily/Winged helix DNA-binding domain"/>
    <property type="match status" value="1"/>
</dbReference>
<dbReference type="Proteomes" id="UP000232721">
    <property type="component" value="Chromosome"/>
</dbReference>
<keyword evidence="4" id="KW-0812">Transmembrane</keyword>
<dbReference type="InterPro" id="IPR016032">
    <property type="entry name" value="Sig_transdc_resp-reg_C-effctor"/>
</dbReference>
<keyword evidence="4" id="KW-1133">Transmembrane helix</keyword>
<evidence type="ECO:0000256" key="4">
    <source>
        <dbReference type="SAM" id="Phobius"/>
    </source>
</evidence>
<reference evidence="6 7" key="1">
    <citation type="submission" date="2017-02" db="EMBL/GenBank/DDBJ databases">
        <title>Trade-off between light-utilization and light-protection in marine flavobacteria.</title>
        <authorList>
            <person name="Kumagai Y."/>
            <person name="Yoshizawa S."/>
            <person name="Kogure K."/>
            <person name="Iwasaki W."/>
        </authorList>
    </citation>
    <scope>NUCLEOTIDE SEQUENCE [LARGE SCALE GENOMIC DNA]</scope>
    <source>
        <strain evidence="6 7">KCTC 23670</strain>
    </source>
</reference>
<feature type="transmembrane region" description="Helical" evidence="4">
    <location>
        <begin position="236"/>
        <end position="254"/>
    </location>
</feature>
<protein>
    <recommendedName>
        <fullName evidence="5">HTH luxR-type domain-containing protein</fullName>
    </recommendedName>
</protein>
<keyword evidence="3" id="KW-0804">Transcription</keyword>
<feature type="transmembrane region" description="Helical" evidence="4">
    <location>
        <begin position="146"/>
        <end position="164"/>
    </location>
</feature>
<dbReference type="RefSeq" id="WP_208889251.1">
    <property type="nucleotide sequence ID" value="NZ_CP019336.1"/>
</dbReference>
<dbReference type="InterPro" id="IPR011622">
    <property type="entry name" value="7TMR_DISM_rcpt_extracell_dom2"/>
</dbReference>
<dbReference type="Pfam" id="PF07695">
    <property type="entry name" value="7TMR-DISM_7TM"/>
    <property type="match status" value="1"/>
</dbReference>
<dbReference type="InterPro" id="IPR011623">
    <property type="entry name" value="7TMR_DISM_rcpt_extracell_dom1"/>
</dbReference>
<feature type="transmembrane region" description="Helical" evidence="4">
    <location>
        <begin position="171"/>
        <end position="191"/>
    </location>
</feature>
<feature type="transmembrane region" description="Helical" evidence="4">
    <location>
        <begin position="203"/>
        <end position="224"/>
    </location>
</feature>
<dbReference type="Gene3D" id="2.60.40.2380">
    <property type="match status" value="1"/>
</dbReference>
<dbReference type="InterPro" id="IPR000792">
    <property type="entry name" value="Tscrpt_reg_LuxR_C"/>
</dbReference>
<keyword evidence="7" id="KW-1185">Reference proteome</keyword>
<dbReference type="CDD" id="cd06170">
    <property type="entry name" value="LuxR_C_like"/>
    <property type="match status" value="1"/>
</dbReference>
<evidence type="ECO:0000256" key="1">
    <source>
        <dbReference type="ARBA" id="ARBA00023015"/>
    </source>
</evidence>
<evidence type="ECO:0000313" key="6">
    <source>
        <dbReference type="EMBL" id="AUC23144.1"/>
    </source>
</evidence>
<dbReference type="EMBL" id="CP019336">
    <property type="protein sequence ID" value="AUC23144.1"/>
    <property type="molecule type" value="Genomic_DNA"/>
</dbReference>
<dbReference type="PRINTS" id="PR00038">
    <property type="entry name" value="HTHLUXR"/>
</dbReference>
<evidence type="ECO:0000256" key="3">
    <source>
        <dbReference type="ARBA" id="ARBA00023163"/>
    </source>
</evidence>
<accession>A0ABM6Q212</accession>
<sequence length="435" mass="51714">MRYKLIILFLFYHIVSFSQDEIYFYKDVDNTLTLKNVKEKEFVLLKDQINEGYTNATYWFKIPAYQTKTKYIFRFSYDRYNEATVYQGFYQIDKLPNQRYLTYSFFRDYDVFIKIKPKLHSTFPIEFNTDEISLLNQKHQLIFNCFYYGIAFLIILYNFFYYILFKDDAFLFYSLFSGFMCFGIFTMDGMLNFYNLSEGLKDFIMVLNYILMVYFSSKFVNSYLSLDCYYPKLKKYSYIIGALIVVMGTLYLTLKNYYFLLTLSILVFSLIFTYWIASILLFNKNIYTKILVFAESLLLFSAIDFFILKFIGITVINIDSISIKIGAFFEMIILSFGVLYRMKMLIKENDFMKNEIINYSREIEVLSVNIKGDSNSHSIGNLSIREKEIFDLIVLGKSNKIIADDLNISINTVKFHVKNIYGKLNIKSRKEVLKI</sequence>
<evidence type="ECO:0000313" key="7">
    <source>
        <dbReference type="Proteomes" id="UP000232721"/>
    </source>
</evidence>
<organism evidence="6 7">
    <name type="scientific">Polaribacter sejongensis</name>
    <dbReference type="NCBI Taxonomy" id="985043"/>
    <lineage>
        <taxon>Bacteria</taxon>
        <taxon>Pseudomonadati</taxon>
        <taxon>Bacteroidota</taxon>
        <taxon>Flavobacteriia</taxon>
        <taxon>Flavobacteriales</taxon>
        <taxon>Flavobacteriaceae</taxon>
    </lineage>
</organism>
<keyword evidence="2" id="KW-0238">DNA-binding</keyword>
<dbReference type="PANTHER" id="PTHR44688">
    <property type="entry name" value="DNA-BINDING TRANSCRIPTIONAL ACTIVATOR DEVR_DOSR"/>
    <property type="match status" value="1"/>
</dbReference>
<feature type="transmembrane region" description="Helical" evidence="4">
    <location>
        <begin position="321"/>
        <end position="340"/>
    </location>
</feature>
<dbReference type="PROSITE" id="PS00622">
    <property type="entry name" value="HTH_LUXR_1"/>
    <property type="match status" value="1"/>
</dbReference>
<name>A0ABM6Q212_9FLAO</name>
<feature type="domain" description="HTH luxR-type" evidence="5">
    <location>
        <begin position="375"/>
        <end position="435"/>
    </location>
</feature>
<dbReference type="PROSITE" id="PS50043">
    <property type="entry name" value="HTH_LUXR_2"/>
    <property type="match status" value="1"/>
</dbReference>
<dbReference type="Pfam" id="PF07696">
    <property type="entry name" value="7TMR-DISMED2"/>
    <property type="match status" value="1"/>
</dbReference>
<keyword evidence="1" id="KW-0805">Transcription regulation</keyword>
<evidence type="ECO:0000259" key="5">
    <source>
        <dbReference type="PROSITE" id="PS50043"/>
    </source>
</evidence>
<dbReference type="InterPro" id="IPR036388">
    <property type="entry name" value="WH-like_DNA-bd_sf"/>
</dbReference>
<dbReference type="Pfam" id="PF00196">
    <property type="entry name" value="GerE"/>
    <property type="match status" value="1"/>
</dbReference>